<evidence type="ECO:0000259" key="3">
    <source>
        <dbReference type="PROSITE" id="PS51092"/>
    </source>
</evidence>
<evidence type="ECO:0000313" key="5">
    <source>
        <dbReference type="Proteomes" id="UP000604046"/>
    </source>
</evidence>
<dbReference type="PROSITE" id="PS51092">
    <property type="entry name" value="FN2_2"/>
    <property type="match status" value="1"/>
</dbReference>
<dbReference type="Pfam" id="PF00040">
    <property type="entry name" value="fn2"/>
    <property type="match status" value="1"/>
</dbReference>
<protein>
    <recommendedName>
        <fullName evidence="3">Fibronectin type-II domain-containing protein</fullName>
    </recommendedName>
</protein>
<dbReference type="Proteomes" id="UP000604046">
    <property type="component" value="Unassembled WGS sequence"/>
</dbReference>
<reference evidence="4" key="1">
    <citation type="submission" date="2021-02" db="EMBL/GenBank/DDBJ databases">
        <authorList>
            <person name="Dougan E. K."/>
            <person name="Rhodes N."/>
            <person name="Thang M."/>
            <person name="Chan C."/>
        </authorList>
    </citation>
    <scope>NUCLEOTIDE SEQUENCE</scope>
</reference>
<evidence type="ECO:0000313" key="4">
    <source>
        <dbReference type="EMBL" id="CAE7266798.1"/>
    </source>
</evidence>
<feature type="domain" description="Fibronectin type-II" evidence="3">
    <location>
        <begin position="117"/>
        <end position="166"/>
    </location>
</feature>
<dbReference type="SMART" id="SM00059">
    <property type="entry name" value="FN2"/>
    <property type="match status" value="1"/>
</dbReference>
<dbReference type="SUPFAM" id="SSF57440">
    <property type="entry name" value="Kringle-like"/>
    <property type="match status" value="1"/>
</dbReference>
<dbReference type="Gene3D" id="2.60.120.260">
    <property type="entry name" value="Galactose-binding domain-like"/>
    <property type="match status" value="1"/>
</dbReference>
<dbReference type="AlphaFoldDB" id="A0A812MM09"/>
<keyword evidence="1" id="KW-0677">Repeat</keyword>
<dbReference type="InterPro" id="IPR000562">
    <property type="entry name" value="FN_type2_dom"/>
</dbReference>
<evidence type="ECO:0000256" key="2">
    <source>
        <dbReference type="ARBA" id="ARBA00023157"/>
    </source>
</evidence>
<keyword evidence="2" id="KW-1015">Disulfide bond</keyword>
<dbReference type="InterPro" id="IPR008979">
    <property type="entry name" value="Galactose-bd-like_sf"/>
</dbReference>
<gene>
    <name evidence="4" type="ORF">SNAT2548_LOCUS14133</name>
</gene>
<dbReference type="OrthoDB" id="445839at2759"/>
<proteinExistence type="predicted"/>
<accession>A0A812MM09</accession>
<dbReference type="EMBL" id="CAJNDS010001591">
    <property type="protein sequence ID" value="CAE7266798.1"/>
    <property type="molecule type" value="Genomic_DNA"/>
</dbReference>
<comment type="caution">
    <text evidence="4">The sequence shown here is derived from an EMBL/GenBank/DDBJ whole genome shotgun (WGS) entry which is preliminary data.</text>
</comment>
<dbReference type="SUPFAM" id="SSF49785">
    <property type="entry name" value="Galactose-binding domain-like"/>
    <property type="match status" value="1"/>
</dbReference>
<name>A0A812MM09_9DINO</name>
<dbReference type="InterPro" id="IPR013806">
    <property type="entry name" value="Kringle-like"/>
</dbReference>
<organism evidence="4 5">
    <name type="scientific">Symbiodinium natans</name>
    <dbReference type="NCBI Taxonomy" id="878477"/>
    <lineage>
        <taxon>Eukaryota</taxon>
        <taxon>Sar</taxon>
        <taxon>Alveolata</taxon>
        <taxon>Dinophyceae</taxon>
        <taxon>Suessiales</taxon>
        <taxon>Symbiodiniaceae</taxon>
        <taxon>Symbiodinium</taxon>
    </lineage>
</organism>
<sequence length="1221" mass="133271">MVLASAGSEVKVSKLREVGKLGKFISGKLPEWRAYRKNLYDYRAIGMPGTKRRCKEADENISDTVSFEFFPPGAYEVRLYNGRAREERNVTFVNVVQITGDCRVKAGCGTRGEAGVGANRACVFPFRYDGVMYTECTMQKASEKWCATETDANGHYISGRWGHCNDACAKDSESSEVEVPVTYSKVGAGVSCGTEAYRSSDSPAQCREWCTQRDDCQAYVTVEDSPCDSCLAFTENDCSLEYQKASNCTGQISAYNKMVSPGKKKAMTNEECTATFTYKNCKDGQDDRDITVGFTATYEGYPLTYRVEYGAEGGDNSLGCRGSYRDADLKFMDAQGENKVVTLVDNDVAALEVSNLRFSSNCPMKKAPSKEACSVTFFYRDCGNSAQNQDRTVTFAAYFVEEMLGYSLDYSNEGGTNTDGCGGTFRDASLNFVDANEQEQTVVLVDNSGPAAEVSNFRFSKNCPMKQVTLPTVANVKPDWSKPLGSVMTALSSPTHSNGPIQNLLDASSDTYANFGGPDWSFPTWVVFDLHSTIQVAGLEMKAANAVESPKLFAISFSDDSTAGPWQPVDTFRIHAEWNGVKRWPFAGSYAGRFWKLSFLETFDGAAPTINYVRLYPPEGALNEQPPAASLAPKYNTVRVKMGAKSVEAGLQHLIIMDILAFDASGNQLQIMELQVFADKNGADAIAPGTYTGGMAMEAVTDGSHTTLSDGGWVNGERGRDPHIGVHGITAVGSELFEIVADGDIVRLQVDFCRKNDAPALRFVRGDGAESISDQQTGMEGVSEQVHFPSPPTTLWGHRLFDSEESQWKVGDELLPPSLPSGWNYAFPSFATGLCNAKVLRVQRKVPSRVACEKNCAESTSCHYFAFSSGGGECRYFPACDLDGMNSTADFTTYKKTLSCATAIATAAESALSPPLPGSKTRHQCQAACSWQGSSFTEWRKDADVTVCRCGFPGTSYHQVLIDRGTNRKPYDSHPEVSPCNDLDSWSHGWCVLEICPSTEEATSETEFSPFGAGGHCKEGLLRKTKALPSIGGCQKLCEREADCRYFSYNEGGTDTSEYGACVRYAKCQEESLVAPGNTMFATFAKSSKGRDKPPSWRLFTTSTFRRGAKQERNCWKISKLQFFASEDCSSLEFGIAPGKQIASGLAQGFDLSHVFGQEGTAAELRSADGDFGSSEVWIGARELGGVRCIRFEQDPHKIDGWKGVLWQLNSCLHPLLGLLG</sequence>
<keyword evidence="5" id="KW-1185">Reference proteome</keyword>
<dbReference type="InterPro" id="IPR036943">
    <property type="entry name" value="FN_type2_sf"/>
</dbReference>
<evidence type="ECO:0000256" key="1">
    <source>
        <dbReference type="ARBA" id="ARBA00022737"/>
    </source>
</evidence>
<dbReference type="Gene3D" id="2.10.10.10">
    <property type="entry name" value="Fibronectin, type II, collagen-binding"/>
    <property type="match status" value="1"/>
</dbReference>